<keyword evidence="3" id="KW-1185">Reference proteome</keyword>
<evidence type="ECO:0000313" key="2">
    <source>
        <dbReference type="EMBL" id="SJM91323.1"/>
    </source>
</evidence>
<evidence type="ECO:0008006" key="4">
    <source>
        <dbReference type="Google" id="ProtNLM"/>
    </source>
</evidence>
<dbReference type="InterPro" id="IPR014867">
    <property type="entry name" value="Spore_coat_CotH_CotH2/3/7"/>
</dbReference>
<dbReference type="Pfam" id="PF08757">
    <property type="entry name" value="CotH"/>
    <property type="match status" value="1"/>
</dbReference>
<feature type="signal peptide" evidence="1">
    <location>
        <begin position="1"/>
        <end position="26"/>
    </location>
</feature>
<dbReference type="Proteomes" id="UP000195667">
    <property type="component" value="Unassembled WGS sequence"/>
</dbReference>
<evidence type="ECO:0000313" key="3">
    <source>
        <dbReference type="Proteomes" id="UP000195667"/>
    </source>
</evidence>
<dbReference type="RefSeq" id="WP_087142897.1">
    <property type="nucleotide sequence ID" value="NZ_FUKI01000092.1"/>
</dbReference>
<sequence>MRHKLKLCLMLAVTAKALLLTGVAYAASLVPFNLQMNDVGVGIDGRNTTKPRLFVSLDKGFSKAKPFDPVLKYNRIGGYVFECGGVKVKSGEICHFKPLKYGDSSQVISLYKGAVLDSTYTVVFTNLPVIELRTAKAIVDNPKVQGTLRLMSAEFKQDTGLLPMGIETAGQTSQNYKEKPYGVQLGTSTAGWNVAKNYPLLDMPSRDDWRLDPAYRDTTKARNRVVADLYRTIANQDKNRPKAAASIKGQSIELILNGVYQGIYVLEEKVDRALLDLKKVNVLKAANGQPDWAAVDFSKPENFSVLYKADYEDWNTPDGSLPVDAGTDFVGPTSTLFAAYTPGEIERNFSVVYPKTTGTPQYAPLIDLIDFVVNSDDVSFTQEIGTRIDLKSLANWWLLVQLSQGNDNIGKNFFIARNAGPTPVDRKFFVVPWDGDATFGMLWNGKPEAPSSYFDVSSNNLIRRLLENPGTGFSALLKSQWNGFRQGVDAPFTEAKILARFASYESQLTLGGAKLRDAEKWPKPDTAGVGNPKIATARYIGNFLKLRLPAMDSYISKL</sequence>
<keyword evidence="1" id="KW-0732">Signal</keyword>
<dbReference type="EMBL" id="FUKI01000092">
    <property type="protein sequence ID" value="SJM91323.1"/>
    <property type="molecule type" value="Genomic_DNA"/>
</dbReference>
<accession>A0A1R4H4Z0</accession>
<feature type="chain" id="PRO_5012006294" description="CotH protein" evidence="1">
    <location>
        <begin position="27"/>
        <end position="558"/>
    </location>
</feature>
<name>A0A1R4H4Z0_9GAMM</name>
<dbReference type="OrthoDB" id="3235126at2"/>
<dbReference type="AlphaFoldDB" id="A0A1R4H4Z0"/>
<organism evidence="2 3">
    <name type="scientific">Crenothrix polyspora</name>
    <dbReference type="NCBI Taxonomy" id="360316"/>
    <lineage>
        <taxon>Bacteria</taxon>
        <taxon>Pseudomonadati</taxon>
        <taxon>Pseudomonadota</taxon>
        <taxon>Gammaproteobacteria</taxon>
        <taxon>Methylococcales</taxon>
        <taxon>Crenotrichaceae</taxon>
        <taxon>Crenothrix</taxon>
    </lineage>
</organism>
<protein>
    <recommendedName>
        <fullName evidence="4">CotH protein</fullName>
    </recommendedName>
</protein>
<gene>
    <name evidence="2" type="ORF">CRENPOLYSF1_190021</name>
</gene>
<evidence type="ECO:0000256" key="1">
    <source>
        <dbReference type="SAM" id="SignalP"/>
    </source>
</evidence>
<reference evidence="3" key="1">
    <citation type="submission" date="2017-02" db="EMBL/GenBank/DDBJ databases">
        <authorList>
            <person name="Daims H."/>
        </authorList>
    </citation>
    <scope>NUCLEOTIDE SEQUENCE [LARGE SCALE GENOMIC DNA]</scope>
</reference>
<proteinExistence type="predicted"/>